<keyword evidence="1" id="KW-0812">Transmembrane</keyword>
<evidence type="ECO:0000313" key="3">
    <source>
        <dbReference type="Proteomes" id="UP000790347"/>
    </source>
</evidence>
<proteinExistence type="predicted"/>
<feature type="transmembrane region" description="Helical" evidence="1">
    <location>
        <begin position="88"/>
        <end position="109"/>
    </location>
</feature>
<keyword evidence="3" id="KW-1185">Reference proteome</keyword>
<evidence type="ECO:0000313" key="2">
    <source>
        <dbReference type="EMBL" id="KAH9517514.1"/>
    </source>
</evidence>
<keyword evidence="1" id="KW-1133">Transmembrane helix</keyword>
<dbReference type="AlphaFoldDB" id="A0A922L6Q9"/>
<dbReference type="EMBL" id="ASGP02000003">
    <property type="protein sequence ID" value="KAH9517514.1"/>
    <property type="molecule type" value="Genomic_DNA"/>
</dbReference>
<organism evidence="2 3">
    <name type="scientific">Dermatophagoides farinae</name>
    <name type="common">American house dust mite</name>
    <dbReference type="NCBI Taxonomy" id="6954"/>
    <lineage>
        <taxon>Eukaryota</taxon>
        <taxon>Metazoa</taxon>
        <taxon>Ecdysozoa</taxon>
        <taxon>Arthropoda</taxon>
        <taxon>Chelicerata</taxon>
        <taxon>Arachnida</taxon>
        <taxon>Acari</taxon>
        <taxon>Acariformes</taxon>
        <taxon>Sarcoptiformes</taxon>
        <taxon>Astigmata</taxon>
        <taxon>Psoroptidia</taxon>
        <taxon>Analgoidea</taxon>
        <taxon>Pyroglyphidae</taxon>
        <taxon>Dermatophagoidinae</taxon>
        <taxon>Dermatophagoides</taxon>
    </lineage>
</organism>
<dbReference type="Proteomes" id="UP000790347">
    <property type="component" value="Unassembled WGS sequence"/>
</dbReference>
<feature type="transmembrane region" description="Helical" evidence="1">
    <location>
        <begin position="64"/>
        <end position="82"/>
    </location>
</feature>
<protein>
    <submittedName>
        <fullName evidence="2">Uncharacterized protein</fullName>
    </submittedName>
</protein>
<gene>
    <name evidence="2" type="ORF">DERF_008187</name>
</gene>
<reference evidence="2" key="2">
    <citation type="journal article" date="2022" name="Res Sq">
        <title>Comparative Genomics Reveals Insights into the Divergent Evolution of Astigmatic Mites and Household Pest Adaptations.</title>
        <authorList>
            <person name="Xiong Q."/>
            <person name="Wan A.T.-Y."/>
            <person name="Liu X.-Y."/>
            <person name="Fung C.S.-H."/>
            <person name="Xiao X."/>
            <person name="Malainual N."/>
            <person name="Hou J."/>
            <person name="Wang L."/>
            <person name="Wang M."/>
            <person name="Yang K."/>
            <person name="Cui Y."/>
            <person name="Leung E."/>
            <person name="Nong W."/>
            <person name="Shin S.-K."/>
            <person name="Au S."/>
            <person name="Jeong K.Y."/>
            <person name="Chew F.T."/>
            <person name="Hui J."/>
            <person name="Leung T.F."/>
            <person name="Tungtrongchitr A."/>
            <person name="Zhong N."/>
            <person name="Liu Z."/>
            <person name="Tsui S."/>
        </authorList>
    </citation>
    <scope>NUCLEOTIDE SEQUENCE</scope>
    <source>
        <strain evidence="2">Derf</strain>
        <tissue evidence="2">Whole organism</tissue>
    </source>
</reference>
<evidence type="ECO:0000256" key="1">
    <source>
        <dbReference type="SAM" id="Phobius"/>
    </source>
</evidence>
<accession>A0A922L6Q9</accession>
<reference evidence="2" key="1">
    <citation type="submission" date="2013-05" db="EMBL/GenBank/DDBJ databases">
        <authorList>
            <person name="Yim A.K.Y."/>
            <person name="Chan T.F."/>
            <person name="Ji K.M."/>
            <person name="Liu X.Y."/>
            <person name="Zhou J.W."/>
            <person name="Li R.Q."/>
            <person name="Yang K.Y."/>
            <person name="Li J."/>
            <person name="Li M."/>
            <person name="Law P.T.W."/>
            <person name="Wu Y.L."/>
            <person name="Cai Z.L."/>
            <person name="Qin H."/>
            <person name="Bao Y."/>
            <person name="Leung R.K.K."/>
            <person name="Ng P.K.S."/>
            <person name="Zou J."/>
            <person name="Zhong X.J."/>
            <person name="Ran P.X."/>
            <person name="Zhong N.S."/>
            <person name="Liu Z.G."/>
            <person name="Tsui S.K.W."/>
        </authorList>
    </citation>
    <scope>NUCLEOTIDE SEQUENCE</scope>
    <source>
        <strain evidence="2">Derf</strain>
        <tissue evidence="2">Whole organism</tissue>
    </source>
</reference>
<keyword evidence="1" id="KW-0472">Membrane</keyword>
<name>A0A922L6Q9_DERFA</name>
<comment type="caution">
    <text evidence="2">The sequence shown here is derived from an EMBL/GenBank/DDBJ whole genome shotgun (WGS) entry which is preliminary data.</text>
</comment>
<sequence length="118" mass="13706">MSTLIKKSENFRCLFMLKCWFLHGIEQSHIQSPYHSPFISTIHFPINHGCTIILLDRSHHWHPYHWSGTISLFGLWAIHSGLRSISVVIHIWYAVIQLTPFAAFALVTINRKNEQGIN</sequence>